<protein>
    <submittedName>
        <fullName evidence="1">Uncharacterized protein</fullName>
    </submittedName>
</protein>
<accession>A0A0F9NIP1</accession>
<evidence type="ECO:0000313" key="1">
    <source>
        <dbReference type="EMBL" id="KKN11862.1"/>
    </source>
</evidence>
<name>A0A0F9NIP1_9ZZZZ</name>
<dbReference type="AlphaFoldDB" id="A0A0F9NIP1"/>
<reference evidence="1" key="1">
    <citation type="journal article" date="2015" name="Nature">
        <title>Complex archaea that bridge the gap between prokaryotes and eukaryotes.</title>
        <authorList>
            <person name="Spang A."/>
            <person name="Saw J.H."/>
            <person name="Jorgensen S.L."/>
            <person name="Zaremba-Niedzwiedzka K."/>
            <person name="Martijn J."/>
            <person name="Lind A.E."/>
            <person name="van Eijk R."/>
            <person name="Schleper C."/>
            <person name="Guy L."/>
            <person name="Ettema T.J."/>
        </authorList>
    </citation>
    <scope>NUCLEOTIDE SEQUENCE</scope>
</reference>
<dbReference type="EMBL" id="LAZR01004092">
    <property type="protein sequence ID" value="KKN11862.1"/>
    <property type="molecule type" value="Genomic_DNA"/>
</dbReference>
<sequence length="68" mass="7975">MTNQPTTDVQTIREYRLETYSWYLREIGEQALIAHGVPPWQADTGRLELLRAQALEISELREAIWRSC</sequence>
<comment type="caution">
    <text evidence="1">The sequence shown here is derived from an EMBL/GenBank/DDBJ whole genome shotgun (WGS) entry which is preliminary data.</text>
</comment>
<gene>
    <name evidence="1" type="ORF">LCGC14_1022090</name>
</gene>
<organism evidence="1">
    <name type="scientific">marine sediment metagenome</name>
    <dbReference type="NCBI Taxonomy" id="412755"/>
    <lineage>
        <taxon>unclassified sequences</taxon>
        <taxon>metagenomes</taxon>
        <taxon>ecological metagenomes</taxon>
    </lineage>
</organism>
<proteinExistence type="predicted"/>